<dbReference type="AlphaFoldDB" id="F3KY25"/>
<organism evidence="2 3">
    <name type="scientific">Hylemonella gracilis ATCC 19624</name>
    <dbReference type="NCBI Taxonomy" id="887062"/>
    <lineage>
        <taxon>Bacteria</taxon>
        <taxon>Pseudomonadati</taxon>
        <taxon>Pseudomonadota</taxon>
        <taxon>Betaproteobacteria</taxon>
        <taxon>Burkholderiales</taxon>
        <taxon>Comamonadaceae</taxon>
        <taxon>Hylemonella</taxon>
    </lineage>
</organism>
<evidence type="ECO:0000313" key="2">
    <source>
        <dbReference type="EMBL" id="EGI75315.1"/>
    </source>
</evidence>
<evidence type="ECO:0000256" key="1">
    <source>
        <dbReference type="SAM" id="MobiDB-lite"/>
    </source>
</evidence>
<gene>
    <name evidence="2" type="ORF">HGR_16855</name>
</gene>
<keyword evidence="3" id="KW-1185">Reference proteome</keyword>
<feature type="region of interest" description="Disordered" evidence="1">
    <location>
        <begin position="27"/>
        <end position="50"/>
    </location>
</feature>
<name>F3KY25_9BURK</name>
<protein>
    <submittedName>
        <fullName evidence="2">Uncharacterized protein</fullName>
    </submittedName>
</protein>
<comment type="caution">
    <text evidence="2">The sequence shown here is derived from an EMBL/GenBank/DDBJ whole genome shotgun (WGS) entry which is preliminary data.</text>
</comment>
<sequence length="50" mass="5512">MDEGSFDSMLDRARTTRTDGRLAACRGALRDDTPPREKSRGEGKVIADMV</sequence>
<feature type="compositionally biased region" description="Basic and acidic residues" evidence="1">
    <location>
        <begin position="28"/>
        <end position="50"/>
    </location>
</feature>
<proteinExistence type="predicted"/>
<evidence type="ECO:0000313" key="3">
    <source>
        <dbReference type="Proteomes" id="UP000016368"/>
    </source>
</evidence>
<accession>F3KY25</accession>
<reference evidence="2 3" key="1">
    <citation type="journal article" date="2011" name="EMBO J.">
        <title>Structural diversity of bacterial flagellar motors.</title>
        <authorList>
            <person name="Chen S."/>
            <person name="Beeby M."/>
            <person name="Murphy G.E."/>
            <person name="Leadbetter J.R."/>
            <person name="Hendrixson D.R."/>
            <person name="Briegel A."/>
            <person name="Li Z."/>
            <person name="Shi J."/>
            <person name="Tocheva E.I."/>
            <person name="Muller A."/>
            <person name="Dobro M.J."/>
            <person name="Jensen G.J."/>
        </authorList>
    </citation>
    <scope>NUCLEOTIDE SEQUENCE [LARGE SCALE GENOMIC DNA]</scope>
    <source>
        <strain evidence="2 3">ATCC 19624</strain>
    </source>
</reference>
<dbReference type="EMBL" id="AEGR01000110">
    <property type="protein sequence ID" value="EGI75315.1"/>
    <property type="molecule type" value="Genomic_DNA"/>
</dbReference>
<dbReference type="Proteomes" id="UP000016368">
    <property type="component" value="Unassembled WGS sequence"/>
</dbReference>